<organism evidence="1 2">
    <name type="scientific">Fusarium venenatum</name>
    <dbReference type="NCBI Taxonomy" id="56646"/>
    <lineage>
        <taxon>Eukaryota</taxon>
        <taxon>Fungi</taxon>
        <taxon>Dikarya</taxon>
        <taxon>Ascomycota</taxon>
        <taxon>Pezizomycotina</taxon>
        <taxon>Sordariomycetes</taxon>
        <taxon>Hypocreomycetidae</taxon>
        <taxon>Hypocreales</taxon>
        <taxon>Nectriaceae</taxon>
        <taxon>Fusarium</taxon>
    </lineage>
</organism>
<reference evidence="2" key="1">
    <citation type="submission" date="2014-10" db="EMBL/GenBank/DDBJ databases">
        <authorList>
            <person name="King R."/>
        </authorList>
    </citation>
    <scope>NUCLEOTIDE SEQUENCE [LARGE SCALE GENOMIC DNA]</scope>
    <source>
        <strain evidence="2">A3/5</strain>
    </source>
</reference>
<name>A0A2L2SMM7_9HYPO</name>
<evidence type="ECO:0000313" key="1">
    <source>
        <dbReference type="EMBL" id="CEI38484.1"/>
    </source>
</evidence>
<sequence length="76" mass="8288">MRLALCLDDKAFPQNLLIVGTPGLSVRRESGDGGPTAPLGYLWHVRIKQVSHVTAVHYEPSSLKYLLQPVPSYASA</sequence>
<proteinExistence type="predicted"/>
<evidence type="ECO:0000313" key="2">
    <source>
        <dbReference type="Proteomes" id="UP000245910"/>
    </source>
</evidence>
<accession>A0A2L2SMM7</accession>
<dbReference type="AlphaFoldDB" id="A0A2L2SMM7"/>
<dbReference type="EMBL" id="LN649232">
    <property type="protein sequence ID" value="CEI38484.1"/>
    <property type="molecule type" value="Genomic_DNA"/>
</dbReference>
<keyword evidence="2" id="KW-1185">Reference proteome</keyword>
<dbReference type="Proteomes" id="UP000245910">
    <property type="component" value="Chromosome IIII"/>
</dbReference>
<protein>
    <submittedName>
        <fullName evidence="1">Uncharacterized protein</fullName>
    </submittedName>
</protein>